<dbReference type="AlphaFoldDB" id="A0A2P2Q5H3"/>
<dbReference type="EMBL" id="GGEC01081739">
    <property type="protein sequence ID" value="MBX62223.1"/>
    <property type="molecule type" value="Transcribed_RNA"/>
</dbReference>
<sequence>MKILIFYLVFPRVATNSFKQSYFHCNHFLGILFLDSTSQNGTASVTGLLFDRNLSFNLI</sequence>
<name>A0A2P2Q5H3_RHIMU</name>
<organism evidence="1">
    <name type="scientific">Rhizophora mucronata</name>
    <name type="common">Asiatic mangrove</name>
    <dbReference type="NCBI Taxonomy" id="61149"/>
    <lineage>
        <taxon>Eukaryota</taxon>
        <taxon>Viridiplantae</taxon>
        <taxon>Streptophyta</taxon>
        <taxon>Embryophyta</taxon>
        <taxon>Tracheophyta</taxon>
        <taxon>Spermatophyta</taxon>
        <taxon>Magnoliopsida</taxon>
        <taxon>eudicotyledons</taxon>
        <taxon>Gunneridae</taxon>
        <taxon>Pentapetalae</taxon>
        <taxon>rosids</taxon>
        <taxon>fabids</taxon>
        <taxon>Malpighiales</taxon>
        <taxon>Rhizophoraceae</taxon>
        <taxon>Rhizophora</taxon>
    </lineage>
</organism>
<evidence type="ECO:0000313" key="1">
    <source>
        <dbReference type="EMBL" id="MBX62223.1"/>
    </source>
</evidence>
<protein>
    <submittedName>
        <fullName evidence="1">Uncharacterized protein</fullName>
    </submittedName>
</protein>
<reference evidence="1" key="1">
    <citation type="submission" date="2018-02" db="EMBL/GenBank/DDBJ databases">
        <title>Rhizophora mucronata_Transcriptome.</title>
        <authorList>
            <person name="Meera S.P."/>
            <person name="Sreeshan A."/>
            <person name="Augustine A."/>
        </authorList>
    </citation>
    <scope>NUCLEOTIDE SEQUENCE</scope>
    <source>
        <tissue evidence="1">Leaf</tissue>
    </source>
</reference>
<accession>A0A2P2Q5H3</accession>
<proteinExistence type="predicted"/>